<gene>
    <name evidence="2" type="ORF">GYMLUDRAFT_700124</name>
</gene>
<feature type="compositionally biased region" description="Basic residues" evidence="1">
    <location>
        <begin position="44"/>
        <end position="61"/>
    </location>
</feature>
<dbReference type="AlphaFoldDB" id="A0A0D0C6S6"/>
<accession>A0A0D0C6S6</accession>
<feature type="region of interest" description="Disordered" evidence="1">
    <location>
        <begin position="1"/>
        <end position="86"/>
    </location>
</feature>
<sequence>MVPSKYSWPGLNAGKFTGGDRHKSCSPDRSYRRSPRRRQDERSRSHKRRSTSRSRSPRSRAHRDSYSPSRRSRRRSRSRRRRSLSPGKIMTQGVWIPLPNGLYQAMQIHVLYHGHPPSLGVSFLPPSAQEPKEPAGISATEHLAGFGVLDFPNQEPKETKSIRHPVLAEPLDAGVEDRTTILIRNLPTDLKPANVRTCAGQA</sequence>
<evidence type="ECO:0000313" key="2">
    <source>
        <dbReference type="EMBL" id="KIK58224.1"/>
    </source>
</evidence>
<reference evidence="2 3" key="1">
    <citation type="submission" date="2014-04" db="EMBL/GenBank/DDBJ databases">
        <title>Evolutionary Origins and Diversification of the Mycorrhizal Mutualists.</title>
        <authorList>
            <consortium name="DOE Joint Genome Institute"/>
            <consortium name="Mycorrhizal Genomics Consortium"/>
            <person name="Kohler A."/>
            <person name="Kuo A."/>
            <person name="Nagy L.G."/>
            <person name="Floudas D."/>
            <person name="Copeland A."/>
            <person name="Barry K.W."/>
            <person name="Cichocki N."/>
            <person name="Veneault-Fourrey C."/>
            <person name="LaButti K."/>
            <person name="Lindquist E.A."/>
            <person name="Lipzen A."/>
            <person name="Lundell T."/>
            <person name="Morin E."/>
            <person name="Murat C."/>
            <person name="Riley R."/>
            <person name="Ohm R."/>
            <person name="Sun H."/>
            <person name="Tunlid A."/>
            <person name="Henrissat B."/>
            <person name="Grigoriev I.V."/>
            <person name="Hibbett D.S."/>
            <person name="Martin F."/>
        </authorList>
    </citation>
    <scope>NUCLEOTIDE SEQUENCE [LARGE SCALE GENOMIC DNA]</scope>
    <source>
        <strain evidence="2 3">FD-317 M1</strain>
    </source>
</reference>
<dbReference type="Proteomes" id="UP000053593">
    <property type="component" value="Unassembled WGS sequence"/>
</dbReference>
<dbReference type="EMBL" id="KN834786">
    <property type="protein sequence ID" value="KIK58224.1"/>
    <property type="molecule type" value="Genomic_DNA"/>
</dbReference>
<keyword evidence="3" id="KW-1185">Reference proteome</keyword>
<evidence type="ECO:0000256" key="1">
    <source>
        <dbReference type="SAM" id="MobiDB-lite"/>
    </source>
</evidence>
<protein>
    <submittedName>
        <fullName evidence="2">Uncharacterized protein</fullName>
    </submittedName>
</protein>
<feature type="compositionally biased region" description="Basic and acidic residues" evidence="1">
    <location>
        <begin position="18"/>
        <end position="43"/>
    </location>
</feature>
<evidence type="ECO:0000313" key="3">
    <source>
        <dbReference type="Proteomes" id="UP000053593"/>
    </source>
</evidence>
<proteinExistence type="predicted"/>
<feature type="compositionally biased region" description="Basic residues" evidence="1">
    <location>
        <begin position="70"/>
        <end position="83"/>
    </location>
</feature>
<organism evidence="2 3">
    <name type="scientific">Collybiopsis luxurians FD-317 M1</name>
    <dbReference type="NCBI Taxonomy" id="944289"/>
    <lineage>
        <taxon>Eukaryota</taxon>
        <taxon>Fungi</taxon>
        <taxon>Dikarya</taxon>
        <taxon>Basidiomycota</taxon>
        <taxon>Agaricomycotina</taxon>
        <taxon>Agaricomycetes</taxon>
        <taxon>Agaricomycetidae</taxon>
        <taxon>Agaricales</taxon>
        <taxon>Marasmiineae</taxon>
        <taxon>Omphalotaceae</taxon>
        <taxon>Collybiopsis</taxon>
        <taxon>Collybiopsis luxurians</taxon>
    </lineage>
</organism>
<dbReference type="HOGENOM" id="CLU_1354751_0_0_1"/>
<name>A0A0D0C6S6_9AGAR</name>